<reference evidence="2" key="2">
    <citation type="submission" date="2022-01" db="EMBL/GenBank/DDBJ databases">
        <authorList>
            <person name="Yamashiro T."/>
            <person name="Shiraishi A."/>
            <person name="Satake H."/>
            <person name="Nakayama K."/>
        </authorList>
    </citation>
    <scope>NUCLEOTIDE SEQUENCE</scope>
</reference>
<accession>A0ABQ5IC32</accession>
<evidence type="ECO:0000313" key="2">
    <source>
        <dbReference type="EMBL" id="GJT97712.1"/>
    </source>
</evidence>
<name>A0ABQ5IC32_9ASTR</name>
<dbReference type="EMBL" id="BQNB010020605">
    <property type="protein sequence ID" value="GJT97712.1"/>
    <property type="molecule type" value="Genomic_DNA"/>
</dbReference>
<feature type="compositionally biased region" description="Basic residues" evidence="1">
    <location>
        <begin position="44"/>
        <end position="55"/>
    </location>
</feature>
<feature type="compositionally biased region" description="Low complexity" evidence="1">
    <location>
        <begin position="119"/>
        <end position="130"/>
    </location>
</feature>
<organism evidence="2 3">
    <name type="scientific">Tanacetum coccineum</name>
    <dbReference type="NCBI Taxonomy" id="301880"/>
    <lineage>
        <taxon>Eukaryota</taxon>
        <taxon>Viridiplantae</taxon>
        <taxon>Streptophyta</taxon>
        <taxon>Embryophyta</taxon>
        <taxon>Tracheophyta</taxon>
        <taxon>Spermatophyta</taxon>
        <taxon>Magnoliopsida</taxon>
        <taxon>eudicotyledons</taxon>
        <taxon>Gunneridae</taxon>
        <taxon>Pentapetalae</taxon>
        <taxon>asterids</taxon>
        <taxon>campanulids</taxon>
        <taxon>Asterales</taxon>
        <taxon>Asteraceae</taxon>
        <taxon>Asteroideae</taxon>
        <taxon>Anthemideae</taxon>
        <taxon>Anthemidinae</taxon>
        <taxon>Tanacetum</taxon>
    </lineage>
</organism>
<feature type="region of interest" description="Disordered" evidence="1">
    <location>
        <begin position="119"/>
        <end position="159"/>
    </location>
</feature>
<protein>
    <submittedName>
        <fullName evidence="2">Uncharacterized protein</fullName>
    </submittedName>
</protein>
<keyword evidence="3" id="KW-1185">Reference proteome</keyword>
<sequence length="403" mass="46784">MPCSFQKGNEVNEIRAKKIAKNANLLALFAAAQQYPNDNYYHAPKPHKNQTRSSRHTSSTSSHAPIRTKGQEVSKPRTPPSLSVSEDDSDPEQAPRYKDIQKIITLISKHFTKIYIPTNNNLRTSSNSRNKNVDSTPRTRNDKQTRQFGNQRTVTVAGARETIEDKGVPLSVEQDEWLQDTDEEPDEPTYDTEPFEHVLTDNEYNVFAKDRRHSDQPESINDTYVIETVDSDVNPNHSDMCNNEFEDDQNADDNNEDEHVELANLITNLKLDIDENKKIQKQLRKANSTLTHELNESKSALTESNDIRDRCRSALHQKEFELEKYTTYKDRQLEKEEIERKYIETLDLLAQKKHQSHEALKTQAYETFQFKKKNDALIHQGSLENIRYDLLLQKKNKRKRISK</sequence>
<dbReference type="Proteomes" id="UP001151760">
    <property type="component" value="Unassembled WGS sequence"/>
</dbReference>
<evidence type="ECO:0000313" key="3">
    <source>
        <dbReference type="Proteomes" id="UP001151760"/>
    </source>
</evidence>
<reference evidence="2" key="1">
    <citation type="journal article" date="2022" name="Int. J. Mol. Sci.">
        <title>Draft Genome of Tanacetum Coccineum: Genomic Comparison of Closely Related Tanacetum-Family Plants.</title>
        <authorList>
            <person name="Yamashiro T."/>
            <person name="Shiraishi A."/>
            <person name="Nakayama K."/>
            <person name="Satake H."/>
        </authorList>
    </citation>
    <scope>NUCLEOTIDE SEQUENCE</scope>
</reference>
<gene>
    <name evidence="2" type="ORF">Tco_1093230</name>
</gene>
<comment type="caution">
    <text evidence="2">The sequence shown here is derived from an EMBL/GenBank/DDBJ whole genome shotgun (WGS) entry which is preliminary data.</text>
</comment>
<evidence type="ECO:0000256" key="1">
    <source>
        <dbReference type="SAM" id="MobiDB-lite"/>
    </source>
</evidence>
<feature type="region of interest" description="Disordered" evidence="1">
    <location>
        <begin position="38"/>
        <end position="96"/>
    </location>
</feature>
<proteinExistence type="predicted"/>